<keyword evidence="6" id="KW-1185">Reference proteome</keyword>
<name>A0A9P4VVU2_9PEZI</name>
<comment type="caution">
    <text evidence="5">The sequence shown here is derived from an EMBL/GenBank/DDBJ whole genome shotgun (WGS) entry which is preliminary data.</text>
</comment>
<dbReference type="EMBL" id="MU006090">
    <property type="protein sequence ID" value="KAF2842039.1"/>
    <property type="molecule type" value="Genomic_DNA"/>
</dbReference>
<dbReference type="OrthoDB" id="47801at2759"/>
<dbReference type="Pfam" id="PF23043">
    <property type="entry name" value="SH3-B_UBE2O"/>
    <property type="match status" value="1"/>
</dbReference>
<dbReference type="SMART" id="SM00212">
    <property type="entry name" value="UBCc"/>
    <property type="match status" value="1"/>
</dbReference>
<keyword evidence="2" id="KW-0833">Ubl conjugation pathway</keyword>
<evidence type="ECO:0000256" key="3">
    <source>
        <dbReference type="SAM" id="MobiDB-lite"/>
    </source>
</evidence>
<feature type="region of interest" description="Disordered" evidence="3">
    <location>
        <begin position="588"/>
        <end position="620"/>
    </location>
</feature>
<evidence type="ECO:0000313" key="6">
    <source>
        <dbReference type="Proteomes" id="UP000799429"/>
    </source>
</evidence>
<evidence type="ECO:0000259" key="4">
    <source>
        <dbReference type="PROSITE" id="PS50127"/>
    </source>
</evidence>
<sequence>MSVSTRHFCVSDTCALQDDQNSLGVVMRTLADVDSHDPDPIKDYKEGIARDEDISHALFHDFLSSGVPPKGTVLVAWFYQSRPSLIPEAKLRLLDRTLVIGDVVKRDLQSAMSGTVIGIYGECVLHYPQRFDKSFNDARTIQRLFDVVPYEFVPGVPIDELESAEKWYEGDFMIFRGWVGRVEHVDREVTLLLANGTVVVVENSEELEYVGLESEEGLSLGCCVRTTRGNLRRGTWKLGAFNPNIDPVGIIVSLRPFNISVVWLLNGAPRYISSNPPPSELNCDFYERERGNFKKYDSSRLPATTNDRFSDYDETVFAPGACVKFKDIAAACVKYDGRTSIDGFSRGKVVRIPTEDTLGVDLNTFHVLRTSTRAKVLWQDLTTSIQQAVDLIPDWNIGDEDEVWPGEIVFSPSNRKNLTSQSYASFKPTKVGVVQSVNAQDRLASVRWFDNPEIHFFGRHLRHPARTGNLSGPAEDVSMYDIQSLLTITRRRGDFVYLNHNYTGALHPDGINVIDWFGKVVDLDLDGSVSVRLGALDEVRDIKVPAECLTLVYSEDMFSDDGSTDSDATGDSRDDLVTDRNITYEYEYEGNGGRPLDYDDEGDGWTTDDDADNGLESPRSLEVEGIGDPVATIESTTPSGTQLIQDDRDNSATMTLVSSDTSKPTDYPSSSPLLPSFSVLDDLVPVNHHFITSQPLSHTSLNKRRILKEHNMLSSSLPQGIYVRTWESRLDLLRVLIIGPTDTPYELAPFLFDLRLTETFPNTPPKAFFHSWTGGQGPVNPNLYEDGTICLSLLGTWHADGKSENWTPGKSTILQVLVSLLGLVLVKDPFYNEAGYDVRAGSEESAMASKRYSERAYCGARNFIIHALKYPPEGVETEIKHLYGAINDDTSGLLQKAIKNLEEVVERSQSNEGGGTERRVSKGALVLLRRQIQQLRELDRVGDIEMTDVNSLS</sequence>
<gene>
    <name evidence="5" type="ORF">M501DRAFT_988306</name>
</gene>
<protein>
    <recommendedName>
        <fullName evidence="4">UBC core domain-containing protein</fullName>
    </recommendedName>
</protein>
<keyword evidence="1" id="KW-0808">Transferase</keyword>
<dbReference type="InterPro" id="IPR000608">
    <property type="entry name" value="UBC"/>
</dbReference>
<dbReference type="SUPFAM" id="SSF54495">
    <property type="entry name" value="UBC-like"/>
    <property type="match status" value="1"/>
</dbReference>
<dbReference type="InterPro" id="IPR057733">
    <property type="entry name" value="UBE2O-like_SH3-B"/>
</dbReference>
<dbReference type="PROSITE" id="PS50127">
    <property type="entry name" value="UBC_2"/>
    <property type="match status" value="1"/>
</dbReference>
<dbReference type="CDD" id="cd23837">
    <property type="entry name" value="UBCc_UBE2O"/>
    <property type="match status" value="1"/>
</dbReference>
<feature type="domain" description="UBC core" evidence="4">
    <location>
        <begin position="701"/>
        <end position="865"/>
    </location>
</feature>
<dbReference type="Proteomes" id="UP000799429">
    <property type="component" value="Unassembled WGS sequence"/>
</dbReference>
<dbReference type="Pfam" id="PF00179">
    <property type="entry name" value="UQ_con"/>
    <property type="match status" value="1"/>
</dbReference>
<dbReference type="GO" id="GO:0061631">
    <property type="term" value="F:ubiquitin conjugating enzyme activity"/>
    <property type="evidence" value="ECO:0007669"/>
    <property type="project" value="TreeGrafter"/>
</dbReference>
<dbReference type="AlphaFoldDB" id="A0A9P4VVU2"/>
<evidence type="ECO:0000256" key="1">
    <source>
        <dbReference type="ARBA" id="ARBA00022679"/>
    </source>
</evidence>
<feature type="compositionally biased region" description="Acidic residues" evidence="3">
    <location>
        <begin position="598"/>
        <end position="613"/>
    </location>
</feature>
<dbReference type="Gene3D" id="3.10.110.10">
    <property type="entry name" value="Ubiquitin Conjugating Enzyme"/>
    <property type="match status" value="1"/>
</dbReference>
<organism evidence="5 6">
    <name type="scientific">Patellaria atrata CBS 101060</name>
    <dbReference type="NCBI Taxonomy" id="1346257"/>
    <lineage>
        <taxon>Eukaryota</taxon>
        <taxon>Fungi</taxon>
        <taxon>Dikarya</taxon>
        <taxon>Ascomycota</taxon>
        <taxon>Pezizomycotina</taxon>
        <taxon>Dothideomycetes</taxon>
        <taxon>Dothideomycetes incertae sedis</taxon>
        <taxon>Patellariales</taxon>
        <taxon>Patellariaceae</taxon>
        <taxon>Patellaria</taxon>
    </lineage>
</organism>
<evidence type="ECO:0000313" key="5">
    <source>
        <dbReference type="EMBL" id="KAF2842039.1"/>
    </source>
</evidence>
<dbReference type="InterPro" id="IPR016135">
    <property type="entry name" value="UBQ-conjugating_enzyme/RWD"/>
</dbReference>
<accession>A0A9P4VVU2</accession>
<reference evidence="5" key="1">
    <citation type="journal article" date="2020" name="Stud. Mycol.">
        <title>101 Dothideomycetes genomes: a test case for predicting lifestyles and emergence of pathogens.</title>
        <authorList>
            <person name="Haridas S."/>
            <person name="Albert R."/>
            <person name="Binder M."/>
            <person name="Bloem J."/>
            <person name="Labutti K."/>
            <person name="Salamov A."/>
            <person name="Andreopoulos B."/>
            <person name="Baker S."/>
            <person name="Barry K."/>
            <person name="Bills G."/>
            <person name="Bluhm B."/>
            <person name="Cannon C."/>
            <person name="Castanera R."/>
            <person name="Culley D."/>
            <person name="Daum C."/>
            <person name="Ezra D."/>
            <person name="Gonzalez J."/>
            <person name="Henrissat B."/>
            <person name="Kuo A."/>
            <person name="Liang C."/>
            <person name="Lipzen A."/>
            <person name="Lutzoni F."/>
            <person name="Magnuson J."/>
            <person name="Mondo S."/>
            <person name="Nolan M."/>
            <person name="Ohm R."/>
            <person name="Pangilinan J."/>
            <person name="Park H.-J."/>
            <person name="Ramirez L."/>
            <person name="Alfaro M."/>
            <person name="Sun H."/>
            <person name="Tritt A."/>
            <person name="Yoshinaga Y."/>
            <person name="Zwiers L.-H."/>
            <person name="Turgeon B."/>
            <person name="Goodwin S."/>
            <person name="Spatafora J."/>
            <person name="Crous P."/>
            <person name="Grigoriev I."/>
        </authorList>
    </citation>
    <scope>NUCLEOTIDE SEQUENCE</scope>
    <source>
        <strain evidence="5">CBS 101060</strain>
    </source>
</reference>
<dbReference type="PANTHER" id="PTHR46116:SF15">
    <property type="entry name" value="(E3-INDEPENDENT) E2 UBIQUITIN-CONJUGATING ENZYME"/>
    <property type="match status" value="1"/>
</dbReference>
<dbReference type="PANTHER" id="PTHR46116">
    <property type="entry name" value="(E3-INDEPENDENT) E2 UBIQUITIN-CONJUGATING ENZYME"/>
    <property type="match status" value="1"/>
</dbReference>
<proteinExistence type="predicted"/>
<evidence type="ECO:0000256" key="2">
    <source>
        <dbReference type="ARBA" id="ARBA00022786"/>
    </source>
</evidence>